<keyword evidence="9" id="KW-1185">Reference proteome</keyword>
<dbReference type="InterPro" id="IPR055210">
    <property type="entry name" value="CtpA/B_N"/>
</dbReference>
<dbReference type="SUPFAM" id="SSF52096">
    <property type="entry name" value="ClpP/crotonase"/>
    <property type="match status" value="1"/>
</dbReference>
<accession>A0A7M2WZP0</accession>
<dbReference type="InterPro" id="IPR005151">
    <property type="entry name" value="Tail-specific_protease"/>
</dbReference>
<dbReference type="PANTHER" id="PTHR32060">
    <property type="entry name" value="TAIL-SPECIFIC PROTEASE"/>
    <property type="match status" value="1"/>
</dbReference>
<keyword evidence="3 5" id="KW-0378">Hydrolase</keyword>
<dbReference type="SMART" id="SM00228">
    <property type="entry name" value="PDZ"/>
    <property type="match status" value="1"/>
</dbReference>
<feature type="region of interest" description="Disordered" evidence="6">
    <location>
        <begin position="397"/>
        <end position="424"/>
    </location>
</feature>
<dbReference type="NCBIfam" id="TIGR00225">
    <property type="entry name" value="prc"/>
    <property type="match status" value="1"/>
</dbReference>
<feature type="compositionally biased region" description="Polar residues" evidence="6">
    <location>
        <begin position="412"/>
        <end position="423"/>
    </location>
</feature>
<dbReference type="EMBL" id="CP063458">
    <property type="protein sequence ID" value="QOV89950.1"/>
    <property type="molecule type" value="Genomic_DNA"/>
</dbReference>
<dbReference type="RefSeq" id="WP_206293013.1">
    <property type="nucleotide sequence ID" value="NZ_CP063458.1"/>
</dbReference>
<protein>
    <submittedName>
        <fullName evidence="8">S41 family peptidase</fullName>
    </submittedName>
</protein>
<evidence type="ECO:0000256" key="2">
    <source>
        <dbReference type="ARBA" id="ARBA00022670"/>
    </source>
</evidence>
<keyword evidence="2 5" id="KW-0645">Protease</keyword>
<dbReference type="Gene3D" id="2.30.42.10">
    <property type="match status" value="1"/>
</dbReference>
<dbReference type="InterPro" id="IPR001478">
    <property type="entry name" value="PDZ"/>
</dbReference>
<gene>
    <name evidence="8" type="ORF">IPV69_00830</name>
</gene>
<dbReference type="AlphaFoldDB" id="A0A7M2WZP0"/>
<dbReference type="Pfam" id="PF22694">
    <property type="entry name" value="CtpB_N-like"/>
    <property type="match status" value="1"/>
</dbReference>
<dbReference type="InterPro" id="IPR029045">
    <property type="entry name" value="ClpP/crotonase-like_dom_sf"/>
</dbReference>
<dbReference type="CDD" id="cd06782">
    <property type="entry name" value="cpPDZ_CPP-like"/>
    <property type="match status" value="1"/>
</dbReference>
<evidence type="ECO:0000256" key="3">
    <source>
        <dbReference type="ARBA" id="ARBA00022801"/>
    </source>
</evidence>
<dbReference type="GO" id="GO:0006508">
    <property type="term" value="P:proteolysis"/>
    <property type="evidence" value="ECO:0007669"/>
    <property type="project" value="UniProtKB-KW"/>
</dbReference>
<reference evidence="8 9" key="1">
    <citation type="submission" date="2020-10" db="EMBL/GenBank/DDBJ databases">
        <title>Wide distribution of Phycisphaera-like planctomycetes from WD2101 soil group in peatlands and genome analysis of the first cultivated representative.</title>
        <authorList>
            <person name="Dedysh S.N."/>
            <person name="Beletsky A.V."/>
            <person name="Ivanova A."/>
            <person name="Kulichevskaya I.S."/>
            <person name="Suzina N.E."/>
            <person name="Philippov D.A."/>
            <person name="Rakitin A.L."/>
            <person name="Mardanov A.V."/>
            <person name="Ravin N.V."/>
        </authorList>
    </citation>
    <scope>NUCLEOTIDE SEQUENCE [LARGE SCALE GENOMIC DNA]</scope>
    <source>
        <strain evidence="8 9">M1803</strain>
    </source>
</reference>
<evidence type="ECO:0000256" key="4">
    <source>
        <dbReference type="ARBA" id="ARBA00022825"/>
    </source>
</evidence>
<dbReference type="PROSITE" id="PS50106">
    <property type="entry name" value="PDZ"/>
    <property type="match status" value="1"/>
</dbReference>
<dbReference type="KEGG" id="hbs:IPV69_00830"/>
<dbReference type="Gene3D" id="3.90.226.10">
    <property type="entry name" value="2-enoyl-CoA Hydratase, Chain A, domain 1"/>
    <property type="match status" value="1"/>
</dbReference>
<dbReference type="PANTHER" id="PTHR32060:SF30">
    <property type="entry name" value="CARBOXY-TERMINAL PROCESSING PROTEASE CTPA"/>
    <property type="match status" value="1"/>
</dbReference>
<evidence type="ECO:0000313" key="8">
    <source>
        <dbReference type="EMBL" id="QOV89950.1"/>
    </source>
</evidence>
<keyword evidence="4 5" id="KW-0720">Serine protease</keyword>
<comment type="similarity">
    <text evidence="1 5">Belongs to the peptidase S41A family.</text>
</comment>
<evidence type="ECO:0000259" key="7">
    <source>
        <dbReference type="PROSITE" id="PS50106"/>
    </source>
</evidence>
<name>A0A7M2WZP0_9BACT</name>
<dbReference type="GO" id="GO:0008236">
    <property type="term" value="F:serine-type peptidase activity"/>
    <property type="evidence" value="ECO:0007669"/>
    <property type="project" value="UniProtKB-KW"/>
</dbReference>
<dbReference type="InterPro" id="IPR036034">
    <property type="entry name" value="PDZ_sf"/>
</dbReference>
<dbReference type="Pfam" id="PF00595">
    <property type="entry name" value="PDZ"/>
    <property type="match status" value="1"/>
</dbReference>
<feature type="domain" description="PDZ" evidence="7">
    <location>
        <begin position="86"/>
        <end position="169"/>
    </location>
</feature>
<dbReference type="GO" id="GO:0030288">
    <property type="term" value="C:outer membrane-bounded periplasmic space"/>
    <property type="evidence" value="ECO:0007669"/>
    <property type="project" value="TreeGrafter"/>
</dbReference>
<evidence type="ECO:0000256" key="5">
    <source>
        <dbReference type="RuleBase" id="RU004404"/>
    </source>
</evidence>
<proteinExistence type="inferred from homology"/>
<organism evidence="8 9">
    <name type="scientific">Humisphaera borealis</name>
    <dbReference type="NCBI Taxonomy" id="2807512"/>
    <lineage>
        <taxon>Bacteria</taxon>
        <taxon>Pseudomonadati</taxon>
        <taxon>Planctomycetota</taxon>
        <taxon>Phycisphaerae</taxon>
        <taxon>Tepidisphaerales</taxon>
        <taxon>Tepidisphaeraceae</taxon>
        <taxon>Humisphaera</taxon>
    </lineage>
</organism>
<dbReference type="SMART" id="SM00245">
    <property type="entry name" value="TSPc"/>
    <property type="match status" value="1"/>
</dbReference>
<dbReference type="GO" id="GO:0007165">
    <property type="term" value="P:signal transduction"/>
    <property type="evidence" value="ECO:0007669"/>
    <property type="project" value="TreeGrafter"/>
</dbReference>
<sequence>MTPLTRERVAWLTATVMIGTLAFQLNGTLAHREDDYAFVRTLVDIHRQVARNYVEPIDESKLRQGAIDGLLGQLDPYTNYVPPAKQEDFDRHLEGSFKGIGVQMDQNEAGEIRVISPIEGSPAFKAGVMAGDIILRVNGDDIKGLKIDQVQEKIKNGPLEVRLRVRHETGTEVDLPVMTRQEIIMSTVKGYKRNADASWNWFVNAKPKIGYLRITQFTPDTFDRVKAALDGMLADGMEAFILDLRFNPGGQLDQSEKIVDLFVEEGVIVVTRGRNRPERIERAEKAGTLPNFPMIVLVNEHSASASEVVAGSLQDNGRALVLGQRSYGKGSVQEVMQLDNQEGKLKMTVAYYYLPSGRLVHKKPGATDWGVEPQIKIEMTEDQQRRLVIAQADSEIIGTPPTRPAATQPATGPSSTQPTTMPLSGSVDPQLDAAVSTLIGHILLKNKPLPPATTQAAPVP</sequence>
<dbReference type="SUPFAM" id="SSF50156">
    <property type="entry name" value="PDZ domain-like"/>
    <property type="match status" value="1"/>
</dbReference>
<dbReference type="Proteomes" id="UP000593765">
    <property type="component" value="Chromosome"/>
</dbReference>
<dbReference type="Gene3D" id="3.30.750.44">
    <property type="match status" value="1"/>
</dbReference>
<dbReference type="Pfam" id="PF03572">
    <property type="entry name" value="Peptidase_S41"/>
    <property type="match status" value="1"/>
</dbReference>
<evidence type="ECO:0000313" key="9">
    <source>
        <dbReference type="Proteomes" id="UP000593765"/>
    </source>
</evidence>
<evidence type="ECO:0000256" key="6">
    <source>
        <dbReference type="SAM" id="MobiDB-lite"/>
    </source>
</evidence>
<dbReference type="GO" id="GO:0004175">
    <property type="term" value="F:endopeptidase activity"/>
    <property type="evidence" value="ECO:0007669"/>
    <property type="project" value="TreeGrafter"/>
</dbReference>
<dbReference type="InterPro" id="IPR004447">
    <property type="entry name" value="Peptidase_S41A"/>
</dbReference>
<dbReference type="CDD" id="cd07560">
    <property type="entry name" value="Peptidase_S41_CPP"/>
    <property type="match status" value="1"/>
</dbReference>
<evidence type="ECO:0000256" key="1">
    <source>
        <dbReference type="ARBA" id="ARBA00009179"/>
    </source>
</evidence>